<protein>
    <submittedName>
        <fullName evidence="1">Uncharacterized protein</fullName>
    </submittedName>
</protein>
<gene>
    <name evidence="1" type="ORF">AVEN_22395_1</name>
</gene>
<evidence type="ECO:0000313" key="1">
    <source>
        <dbReference type="EMBL" id="GBM77682.1"/>
    </source>
</evidence>
<keyword evidence="2" id="KW-1185">Reference proteome</keyword>
<accession>A0A4Y2IKC5</accession>
<evidence type="ECO:0000313" key="2">
    <source>
        <dbReference type="Proteomes" id="UP000499080"/>
    </source>
</evidence>
<dbReference type="AlphaFoldDB" id="A0A4Y2IKC5"/>
<sequence>MKGGTRLRLGDLCSMRRNQQEVIHEPLPRPLKVRCLKREEKEKREMAWKKVSRRRAISVVLVLKIRNRNSDDERAFWPHVSRQHLGWEVSLWWTVA</sequence>
<reference evidence="1 2" key="1">
    <citation type="journal article" date="2019" name="Sci. Rep.">
        <title>Orb-weaving spider Araneus ventricosus genome elucidates the spidroin gene catalogue.</title>
        <authorList>
            <person name="Kono N."/>
            <person name="Nakamura H."/>
            <person name="Ohtoshi R."/>
            <person name="Moran D.A.P."/>
            <person name="Shinohara A."/>
            <person name="Yoshida Y."/>
            <person name="Fujiwara M."/>
            <person name="Mori M."/>
            <person name="Tomita M."/>
            <person name="Arakawa K."/>
        </authorList>
    </citation>
    <scope>NUCLEOTIDE SEQUENCE [LARGE SCALE GENOMIC DNA]</scope>
</reference>
<dbReference type="EMBL" id="BGPR01002703">
    <property type="protein sequence ID" value="GBM77682.1"/>
    <property type="molecule type" value="Genomic_DNA"/>
</dbReference>
<dbReference type="Proteomes" id="UP000499080">
    <property type="component" value="Unassembled WGS sequence"/>
</dbReference>
<comment type="caution">
    <text evidence="1">The sequence shown here is derived from an EMBL/GenBank/DDBJ whole genome shotgun (WGS) entry which is preliminary data.</text>
</comment>
<proteinExistence type="predicted"/>
<organism evidence="1 2">
    <name type="scientific">Araneus ventricosus</name>
    <name type="common">Orbweaver spider</name>
    <name type="synonym">Epeira ventricosa</name>
    <dbReference type="NCBI Taxonomy" id="182803"/>
    <lineage>
        <taxon>Eukaryota</taxon>
        <taxon>Metazoa</taxon>
        <taxon>Ecdysozoa</taxon>
        <taxon>Arthropoda</taxon>
        <taxon>Chelicerata</taxon>
        <taxon>Arachnida</taxon>
        <taxon>Araneae</taxon>
        <taxon>Araneomorphae</taxon>
        <taxon>Entelegynae</taxon>
        <taxon>Araneoidea</taxon>
        <taxon>Araneidae</taxon>
        <taxon>Araneus</taxon>
    </lineage>
</organism>
<name>A0A4Y2IKC5_ARAVE</name>